<gene>
    <name evidence="1" type="ORF">DESME_12190</name>
</gene>
<dbReference type="KEGG" id="dmt:DESME_12190"/>
<name>W0EHW5_9FIRM</name>
<accession>W0EHW5</accession>
<dbReference type="HOGENOM" id="CLU_3327207_0_0_9"/>
<keyword evidence="2" id="KW-1185">Reference proteome</keyword>
<dbReference type="Proteomes" id="UP000010847">
    <property type="component" value="Chromosome"/>
</dbReference>
<evidence type="ECO:0000313" key="1">
    <source>
        <dbReference type="EMBL" id="AHF08651.1"/>
    </source>
</evidence>
<proteinExistence type="predicted"/>
<dbReference type="EMBL" id="CP007032">
    <property type="protein sequence ID" value="AHF08651.1"/>
    <property type="molecule type" value="Genomic_DNA"/>
</dbReference>
<reference evidence="1 2" key="1">
    <citation type="submission" date="2013-12" db="EMBL/GenBank/DDBJ databases">
        <authorList>
            <consortium name="DOE Joint Genome Institute"/>
            <person name="Smidt H."/>
            <person name="Huntemann M."/>
            <person name="Han J."/>
            <person name="Chen A."/>
            <person name="Kyrpides N."/>
            <person name="Mavromatis K."/>
            <person name="Markowitz V."/>
            <person name="Palaniappan K."/>
            <person name="Ivanova N."/>
            <person name="Schaumberg A."/>
            <person name="Pati A."/>
            <person name="Liolios K."/>
            <person name="Nordberg H.P."/>
            <person name="Cantor M.N."/>
            <person name="Hua S.X."/>
            <person name="Woyke T."/>
        </authorList>
    </citation>
    <scope>NUCLEOTIDE SEQUENCE [LARGE SCALE GENOMIC DNA]</scope>
    <source>
        <strain evidence="2">DSM 15288</strain>
    </source>
</reference>
<dbReference type="AlphaFoldDB" id="W0EHW5"/>
<organism evidence="1 2">
    <name type="scientific">Desulfitobacterium metallireducens DSM 15288</name>
    <dbReference type="NCBI Taxonomy" id="871968"/>
    <lineage>
        <taxon>Bacteria</taxon>
        <taxon>Bacillati</taxon>
        <taxon>Bacillota</taxon>
        <taxon>Clostridia</taxon>
        <taxon>Eubacteriales</taxon>
        <taxon>Desulfitobacteriaceae</taxon>
        <taxon>Desulfitobacterium</taxon>
    </lineage>
</organism>
<evidence type="ECO:0000313" key="2">
    <source>
        <dbReference type="Proteomes" id="UP000010847"/>
    </source>
</evidence>
<dbReference type="STRING" id="871968.DESME_12190"/>
<protein>
    <submittedName>
        <fullName evidence="1">Uncharacterized protein</fullName>
    </submittedName>
</protein>
<sequence>MMVLRWMLFTDLGGNDKIKMLVDANIFALTGCLQEELQ</sequence>